<evidence type="ECO:0000256" key="2">
    <source>
        <dbReference type="SAM" id="MobiDB-lite"/>
    </source>
</evidence>
<name>A0A0E1RWS0_COCIM</name>
<reference evidence="4" key="1">
    <citation type="journal article" date="2009" name="Genome Res.">
        <title>Comparative genomic analyses of the human fungal pathogens Coccidioides and their relatives.</title>
        <authorList>
            <person name="Sharpton T.J."/>
            <person name="Stajich J.E."/>
            <person name="Rounsley S.D."/>
            <person name="Gardner M.J."/>
            <person name="Wortman J.R."/>
            <person name="Jordar V.S."/>
            <person name="Maiti R."/>
            <person name="Kodira C.D."/>
            <person name="Neafsey D.E."/>
            <person name="Zeng Q."/>
            <person name="Hung C.-Y."/>
            <person name="McMahan C."/>
            <person name="Muszewska A."/>
            <person name="Grynberg M."/>
            <person name="Mandel M.A."/>
            <person name="Kellner E.M."/>
            <person name="Barker B.M."/>
            <person name="Galgiani J.N."/>
            <person name="Orbach M.J."/>
            <person name="Kirkland T.N."/>
            <person name="Cole G.T."/>
            <person name="Henn M.R."/>
            <person name="Birren B.W."/>
            <person name="Taylor J.W."/>
        </authorList>
    </citation>
    <scope>NUCLEOTIDE SEQUENCE [LARGE SCALE GENOMIC DNA]</scope>
    <source>
        <strain evidence="4">RS</strain>
    </source>
</reference>
<dbReference type="OMA" id="MLWRWSH"/>
<evidence type="ECO:0000256" key="1">
    <source>
        <dbReference type="SAM" id="Coils"/>
    </source>
</evidence>
<dbReference type="RefSeq" id="XP_001244230.1">
    <property type="nucleotide sequence ID" value="XM_001244229.1"/>
</dbReference>
<keyword evidence="1" id="KW-0175">Coiled coil</keyword>
<dbReference type="OrthoDB" id="3439035at2759"/>
<feature type="region of interest" description="Disordered" evidence="2">
    <location>
        <begin position="333"/>
        <end position="405"/>
    </location>
</feature>
<feature type="compositionally biased region" description="Basic and acidic residues" evidence="2">
    <location>
        <begin position="180"/>
        <end position="196"/>
    </location>
</feature>
<proteinExistence type="predicted"/>
<sequence>MSNLDRLQQSLDERDADSNLSPRRNRSSHLRTDSFTSRIPTLSPRNGERSRVTFTKTRTLTGAFEATAGRSSASDNSKRSPRQYTIEGKGKKPSVTSPASRASSPRNEFVETYRRTDDTDNLPEHLNENDLDLLSRRERDEQMFNCSPSPGVRHRDIGMGNYAGNTYGYEPDDLEQVSDEDLRRRSLQRKKDEQRLKRMRGGEQPAFSRARMGSKAALSVDNLTRRDEEIQREEEGVEDGMVDEGRNPPLNIPRTWGTRSRATNDWLNRTKQEVQGDYMADAEELELYHDSENDVFDFTGQSLQISNSPPVRNGLQYQQEVQKLEPIGQPVFAARSPPKQQETKPSRSEVENRSPAVIPTSMDYEKPKVLSKEDSQDLLRRLVRKESPSITNTPEAKVVSNTPLNPKTPVVMGAWIDTPLTKRPNNPPEEASKAALPPREAPPKLEPEPVEEKKEPSPKEVRRKRTSLMKLERPHLPKSALAAVLEEVKSGKGEFALGGNTIESLEELLESSSTSSIESKPSKKVETIEQNALEQIRADQESEEALIDRLNSKLQSLVQNINEAKAGLVSLEDKAVKEAALLATRQSQDFQKTKSHIHRDGTCESCGFHDDGLRYVAIPIPRIWRRDPDTGRQRLTRLGWSLIIIFIWQIFEAIIETYRYHPSFLNKPRFIASRDPEWPTAIPHTIWRWLHLSAIWVPIRDTIFSCVRYVGVSLGMWDRLFDDWMYGDEWYGENWIQRYNHDVYPEFFRREPLAQGHFRPNAAWEPGGGGDGITGGGVGVGVGADPDLSMNADTIL</sequence>
<dbReference type="Proteomes" id="UP000001261">
    <property type="component" value="Unassembled WGS sequence"/>
</dbReference>
<feature type="compositionally biased region" description="Polar residues" evidence="2">
    <location>
        <begin position="33"/>
        <end position="44"/>
    </location>
</feature>
<reference evidence="4" key="2">
    <citation type="journal article" date="2010" name="Genome Res.">
        <title>Population genomic sequencing of Coccidioides fungi reveals recent hybridization and transposon control.</title>
        <authorList>
            <person name="Neafsey D.E."/>
            <person name="Barker B.M."/>
            <person name="Sharpton T.J."/>
            <person name="Stajich J.E."/>
            <person name="Park D.J."/>
            <person name="Whiston E."/>
            <person name="Hung C.-Y."/>
            <person name="McMahan C."/>
            <person name="White J."/>
            <person name="Sykes S."/>
            <person name="Heiman D."/>
            <person name="Young S."/>
            <person name="Zeng Q."/>
            <person name="Abouelleil A."/>
            <person name="Aftuck L."/>
            <person name="Bessette D."/>
            <person name="Brown A."/>
            <person name="FitzGerald M."/>
            <person name="Lui A."/>
            <person name="Macdonald J.P."/>
            <person name="Priest M."/>
            <person name="Orbach M.J."/>
            <person name="Galgiani J.N."/>
            <person name="Kirkland T.N."/>
            <person name="Cole G.T."/>
            <person name="Birren B.W."/>
            <person name="Henn M.R."/>
            <person name="Taylor J.W."/>
            <person name="Rounsley S.D."/>
        </authorList>
    </citation>
    <scope>GENOME REANNOTATION</scope>
    <source>
        <strain evidence="4">RS</strain>
    </source>
</reference>
<organism evidence="3 4">
    <name type="scientific">Coccidioides immitis (strain RS)</name>
    <name type="common">Valley fever fungus</name>
    <dbReference type="NCBI Taxonomy" id="246410"/>
    <lineage>
        <taxon>Eukaryota</taxon>
        <taxon>Fungi</taxon>
        <taxon>Dikarya</taxon>
        <taxon>Ascomycota</taxon>
        <taxon>Pezizomycotina</taxon>
        <taxon>Eurotiomycetes</taxon>
        <taxon>Eurotiomycetidae</taxon>
        <taxon>Onygenales</taxon>
        <taxon>Onygenaceae</taxon>
        <taxon>Coccidioides</taxon>
    </lineage>
</organism>
<protein>
    <submittedName>
        <fullName evidence="3">Uncharacterized protein</fullName>
    </submittedName>
</protein>
<dbReference type="AlphaFoldDB" id="A0A0E1RWS0"/>
<evidence type="ECO:0000313" key="4">
    <source>
        <dbReference type="Proteomes" id="UP000001261"/>
    </source>
</evidence>
<dbReference type="InParanoid" id="A0A0E1RWS0"/>
<dbReference type="EMBL" id="GG704916">
    <property type="protein sequence ID" value="EAS32647.1"/>
    <property type="molecule type" value="Genomic_DNA"/>
</dbReference>
<feature type="compositionally biased region" description="Basic and acidic residues" evidence="2">
    <location>
        <begin position="341"/>
        <end position="352"/>
    </location>
</feature>
<feature type="compositionally biased region" description="Basic and acidic residues" evidence="2">
    <location>
        <begin position="363"/>
        <end position="387"/>
    </location>
</feature>
<dbReference type="VEuPathDB" id="FungiDB:CIMG_03671"/>
<feature type="compositionally biased region" description="Polar residues" evidence="2">
    <location>
        <begin position="388"/>
        <end position="405"/>
    </location>
</feature>
<feature type="compositionally biased region" description="Polar residues" evidence="2">
    <location>
        <begin position="94"/>
        <end position="106"/>
    </location>
</feature>
<feature type="region of interest" description="Disordered" evidence="2">
    <location>
        <begin position="163"/>
        <end position="257"/>
    </location>
</feature>
<dbReference type="GeneID" id="4564941"/>
<evidence type="ECO:0000313" key="3">
    <source>
        <dbReference type="EMBL" id="EAS32647.1"/>
    </source>
</evidence>
<feature type="region of interest" description="Disordered" evidence="2">
    <location>
        <begin position="1"/>
        <end position="111"/>
    </location>
</feature>
<dbReference type="STRING" id="246410.A0A0E1RWS0"/>
<feature type="compositionally biased region" description="Acidic residues" evidence="2">
    <location>
        <begin position="230"/>
        <end position="242"/>
    </location>
</feature>
<gene>
    <name evidence="3" type="ORF">CIMG_03671</name>
</gene>
<feature type="compositionally biased region" description="Polar residues" evidence="2">
    <location>
        <begin position="1"/>
        <end position="10"/>
    </location>
</feature>
<dbReference type="KEGG" id="cim:CIMG_03671"/>
<keyword evidence="4" id="KW-1185">Reference proteome</keyword>
<accession>A0A0E1RWS0</accession>
<feature type="compositionally biased region" description="Acidic residues" evidence="2">
    <location>
        <begin position="170"/>
        <end position="179"/>
    </location>
</feature>
<feature type="region of interest" description="Disordered" evidence="2">
    <location>
        <begin position="418"/>
        <end position="470"/>
    </location>
</feature>
<feature type="coiled-coil region" evidence="1">
    <location>
        <begin position="533"/>
        <end position="574"/>
    </location>
</feature>
<feature type="compositionally biased region" description="Basic and acidic residues" evidence="2">
    <location>
        <begin position="441"/>
        <end position="460"/>
    </location>
</feature>